<evidence type="ECO:0000256" key="10">
    <source>
        <dbReference type="ARBA" id="ARBA00025198"/>
    </source>
</evidence>
<dbReference type="CDD" id="cd06503">
    <property type="entry name" value="ATP-synt_Fo_b"/>
    <property type="match status" value="1"/>
</dbReference>
<evidence type="ECO:0000256" key="2">
    <source>
        <dbReference type="ARBA" id="ARBA00022448"/>
    </source>
</evidence>
<comment type="function">
    <text evidence="10 11">F(1)F(0) ATP synthase produces ATP from ADP in the presence of a proton or sodium gradient. F-type ATPases consist of two structural domains, F(1) containing the extramembraneous catalytic core and F(0) containing the membrane proton channel, linked together by a central stalk and a peripheral stalk. During catalysis, ATP synthesis in the catalytic domain of F(1) is coupled via a rotary mechanism of the central stalk subunits to proton translocation.</text>
</comment>
<feature type="coiled-coil region" evidence="13">
    <location>
        <begin position="66"/>
        <end position="100"/>
    </location>
</feature>
<accession>A0A8K1YUR5</accession>
<dbReference type="PANTHER" id="PTHR34264:SF3">
    <property type="entry name" value="ATP SYNTHASE SUBUNIT B, CHLOROPLASTIC"/>
    <property type="match status" value="1"/>
</dbReference>
<evidence type="ECO:0000256" key="1">
    <source>
        <dbReference type="ARBA" id="ARBA00004167"/>
    </source>
</evidence>
<evidence type="ECO:0000256" key="13">
    <source>
        <dbReference type="SAM" id="Coils"/>
    </source>
</evidence>
<comment type="subunit">
    <text evidence="11">F-type ATPases have 2 components, F(1) - the catalytic core - and F(0) - the membrane proton channel. F(1) has five subunits: alpha(3), beta(3), gamma(1), delta(1), epsilon(1). F(0) has four main subunits: a(1), b(1), b'(1) and c(10-14). The alpha and beta chains form an alternating ring which encloses part of the gamma chain. F(1) is attached to F(0) by a central stalk formed by the gamma and epsilon chains, while a peripheral stalk is formed by the delta, b and b' chains.</text>
</comment>
<dbReference type="AlphaFoldDB" id="A0A8K1YUR5"/>
<evidence type="ECO:0000256" key="5">
    <source>
        <dbReference type="ARBA" id="ARBA00022781"/>
    </source>
</evidence>
<keyword evidence="13" id="KW-0175">Coiled coil</keyword>
<keyword evidence="2 11" id="KW-0813">Transport</keyword>
<evidence type="ECO:0000256" key="12">
    <source>
        <dbReference type="RuleBase" id="RU003848"/>
    </source>
</evidence>
<dbReference type="GO" id="GO:0009535">
    <property type="term" value="C:chloroplast thylakoid membrane"/>
    <property type="evidence" value="ECO:0007669"/>
    <property type="project" value="UniProtKB-SubCell"/>
</dbReference>
<keyword evidence="5 11" id="KW-0375">Hydrogen ion transport</keyword>
<evidence type="ECO:0000256" key="11">
    <source>
        <dbReference type="HAMAP-Rule" id="MF_01398"/>
    </source>
</evidence>
<dbReference type="EMBL" id="MN905507">
    <property type="protein sequence ID" value="UEQ12110.1"/>
    <property type="molecule type" value="Genomic_DNA"/>
</dbReference>
<geneLocation type="chloroplast" evidence="14"/>
<keyword evidence="9 11" id="KW-0066">ATP synthesis</keyword>
<keyword evidence="7 11" id="KW-0406">Ion transport</keyword>
<organism evidence="14">
    <name type="scientific">Batrachospermum sp</name>
    <dbReference type="NCBI Taxonomy" id="31373"/>
    <lineage>
        <taxon>Eukaryota</taxon>
        <taxon>Rhodophyta</taxon>
        <taxon>Florideophyceae</taxon>
        <taxon>Nemaliophycidae</taxon>
        <taxon>Batrachospermales</taxon>
        <taxon>Batrachospermaceae</taxon>
        <taxon>Batrachospermum</taxon>
    </lineage>
</organism>
<evidence type="ECO:0000256" key="8">
    <source>
        <dbReference type="ARBA" id="ARBA00023136"/>
    </source>
</evidence>
<keyword evidence="11" id="KW-0793">Thylakoid</keyword>
<gene>
    <name evidence="11 14" type="primary">atpF</name>
</gene>
<dbReference type="GO" id="GO:0045259">
    <property type="term" value="C:proton-transporting ATP synthase complex"/>
    <property type="evidence" value="ECO:0007669"/>
    <property type="project" value="UniProtKB-KW"/>
</dbReference>
<dbReference type="Pfam" id="PF00430">
    <property type="entry name" value="ATP-synt_B"/>
    <property type="match status" value="1"/>
</dbReference>
<sequence>MDNFIRILYFLTENHDTETKAFGFNADFLEANVINIILLLLGLIYILRNFLGSTLTTRQQKVLTAIQESEQRLKDASIRLEEAEKQLAQTQIIVVQITDDAKQTARKVKEAILEQGKLDIEKLTISGKNSIANAEQQIKKQIQKQITALAIQRVTLQLKNKIRPEIQSRIIDINIMQLKYKL</sequence>
<comment type="miscellaneous">
    <text evidence="11">In plastids the F-type ATPase is also known as CF(1)CF(0).</text>
</comment>
<comment type="similarity">
    <text evidence="11 12">Belongs to the ATPase B chain family.</text>
</comment>
<evidence type="ECO:0000256" key="3">
    <source>
        <dbReference type="ARBA" id="ARBA00022547"/>
    </source>
</evidence>
<evidence type="ECO:0000256" key="6">
    <source>
        <dbReference type="ARBA" id="ARBA00022989"/>
    </source>
</evidence>
<evidence type="ECO:0000256" key="4">
    <source>
        <dbReference type="ARBA" id="ARBA00022692"/>
    </source>
</evidence>
<dbReference type="GO" id="GO:0046933">
    <property type="term" value="F:proton-transporting ATP synthase activity, rotational mechanism"/>
    <property type="evidence" value="ECO:0007669"/>
    <property type="project" value="UniProtKB-UniRule"/>
</dbReference>
<feature type="transmembrane region" description="Helical" evidence="11">
    <location>
        <begin position="33"/>
        <end position="51"/>
    </location>
</feature>
<dbReference type="InterPro" id="IPR002146">
    <property type="entry name" value="ATP_synth_b/b'su_bac/chlpt"/>
</dbReference>
<keyword evidence="14" id="KW-0150">Chloroplast</keyword>
<keyword evidence="4 11" id="KW-0812">Transmembrane</keyword>
<keyword evidence="14" id="KW-0934">Plastid</keyword>
<dbReference type="PANTHER" id="PTHR34264">
    <property type="entry name" value="ATP SYNTHASE SUBUNIT B, CHLOROPLASTIC"/>
    <property type="match status" value="1"/>
</dbReference>
<reference evidence="14" key="1">
    <citation type="submission" date="2020-01" db="EMBL/GenBank/DDBJ databases">
        <title>The chloroplast and mitochondrion of a new freshwater red algal species from China.</title>
        <authorList>
            <person name="Fang K."/>
            <person name="Xie S."/>
        </authorList>
    </citation>
    <scope>NUCLEOTIDE SEQUENCE</scope>
    <source>
        <strain evidence="14">SAS-FKP1901</strain>
    </source>
</reference>
<comment type="function">
    <text evidence="11">Component of the F(0) channel, it forms part of the peripheral stalk, linking F(1) to F(0).</text>
</comment>
<comment type="subcellular location">
    <subcellularLocation>
        <location evidence="1">Membrane</location>
        <topology evidence="1">Single-pass membrane protein</topology>
    </subcellularLocation>
    <subcellularLocation>
        <location evidence="11">Plastid</location>
        <location evidence="11">Chloroplast thylakoid membrane</location>
        <topology evidence="11">Single-pass membrane protein</topology>
    </subcellularLocation>
</comment>
<evidence type="ECO:0000313" key="14">
    <source>
        <dbReference type="EMBL" id="UEQ12110.1"/>
    </source>
</evidence>
<dbReference type="HAMAP" id="MF_01398">
    <property type="entry name" value="ATP_synth_b_bprime"/>
    <property type="match status" value="1"/>
</dbReference>
<evidence type="ECO:0000256" key="9">
    <source>
        <dbReference type="ARBA" id="ARBA00023310"/>
    </source>
</evidence>
<keyword evidence="6 11" id="KW-1133">Transmembrane helix</keyword>
<name>A0A8K1YUR5_9FLOR</name>
<keyword evidence="8 11" id="KW-0472">Membrane</keyword>
<evidence type="ECO:0000256" key="7">
    <source>
        <dbReference type="ARBA" id="ARBA00023065"/>
    </source>
</evidence>
<protein>
    <recommendedName>
        <fullName evidence="11">ATP synthase subunit b, chloroplastic</fullName>
    </recommendedName>
    <alternativeName>
        <fullName evidence="11">ATP synthase F(0) sector subunit b</fullName>
    </alternativeName>
    <alternativeName>
        <fullName evidence="11">ATPase subunit I</fullName>
    </alternativeName>
</protein>
<proteinExistence type="inferred from homology"/>
<keyword evidence="3 11" id="KW-0138">CF(0)</keyword>